<evidence type="ECO:0000259" key="7">
    <source>
        <dbReference type="PROSITE" id="PS50188"/>
    </source>
</evidence>
<evidence type="ECO:0000313" key="8">
    <source>
        <dbReference type="EMBL" id="OQR86971.1"/>
    </source>
</evidence>
<keyword evidence="9" id="KW-1185">Reference proteome</keyword>
<organism evidence="8 9">
    <name type="scientific">Achlya hypogyna</name>
    <name type="common">Oomycete</name>
    <name type="synonym">Protoachlya hypogyna</name>
    <dbReference type="NCBI Taxonomy" id="1202772"/>
    <lineage>
        <taxon>Eukaryota</taxon>
        <taxon>Sar</taxon>
        <taxon>Stramenopiles</taxon>
        <taxon>Oomycota</taxon>
        <taxon>Saprolegniomycetes</taxon>
        <taxon>Saprolegniales</taxon>
        <taxon>Achlyaceae</taxon>
        <taxon>Achlya</taxon>
    </lineage>
</organism>
<dbReference type="PANTHER" id="PTHR13363">
    <property type="entry name" value="RING FINGER AND SRY DOMAIN-CONTAINING"/>
    <property type="match status" value="1"/>
</dbReference>
<proteinExistence type="predicted"/>
<dbReference type="InterPro" id="IPR043136">
    <property type="entry name" value="B30.2/SPRY_sf"/>
</dbReference>
<name>A0A1V9YML9_ACHHY</name>
<accession>A0A1V9YML9</accession>
<dbReference type="PROSITE" id="PS50103">
    <property type="entry name" value="ZF_C3H1"/>
    <property type="match status" value="1"/>
</dbReference>
<feature type="region of interest" description="Disordered" evidence="5">
    <location>
        <begin position="497"/>
        <end position="530"/>
    </location>
</feature>
<feature type="domain" description="B30.2/SPRY" evidence="7">
    <location>
        <begin position="269"/>
        <end position="478"/>
    </location>
</feature>
<comment type="caution">
    <text evidence="8">The sequence shown here is derived from an EMBL/GenBank/DDBJ whole genome shotgun (WGS) entry which is preliminary data.</text>
</comment>
<keyword evidence="2 4" id="KW-0863">Zinc-finger</keyword>
<dbReference type="InterPro" id="IPR001870">
    <property type="entry name" value="B30.2/SPRY"/>
</dbReference>
<dbReference type="InterPro" id="IPR053822">
    <property type="entry name" value="SDE2-like_dom"/>
</dbReference>
<dbReference type="InterPro" id="IPR003877">
    <property type="entry name" value="SPRY_dom"/>
</dbReference>
<feature type="compositionally biased region" description="Low complexity" evidence="5">
    <location>
        <begin position="505"/>
        <end position="530"/>
    </location>
</feature>
<feature type="zinc finger region" description="C3H1-type" evidence="4">
    <location>
        <begin position="177"/>
        <end position="218"/>
    </location>
</feature>
<dbReference type="PANTHER" id="PTHR13363:SF5">
    <property type="entry name" value="E3 UBIQUITIN-PROTEIN LIGASE RNF123"/>
    <property type="match status" value="1"/>
</dbReference>
<dbReference type="SMART" id="SM00449">
    <property type="entry name" value="SPRY"/>
    <property type="match status" value="1"/>
</dbReference>
<evidence type="ECO:0000256" key="5">
    <source>
        <dbReference type="SAM" id="MobiDB-lite"/>
    </source>
</evidence>
<dbReference type="EMBL" id="JNBR01001472">
    <property type="protein sequence ID" value="OQR86971.1"/>
    <property type="molecule type" value="Genomic_DNA"/>
</dbReference>
<dbReference type="InterPro" id="IPR025086">
    <property type="entry name" value="SDE2/SF3A3_SAP"/>
</dbReference>
<keyword evidence="1 4" id="KW-0479">Metal-binding</keyword>
<sequence length="607" mass="65322">MRTQLLVELVPQRATVCLSFDHADVTVDDVKLRLHAEQNLPCDVFRFMHGPKFLDDGTVPHAPQVIRAVFAQGLLGGKGGFGAMLRSQGKGAGQKPTTDFGACRDLSGRRLRHVNQEIAMQKWTEEEALREQRKRDNVDERELPEEDTPSGIAGWYLNTPSWAEGFGKKKATRAKRKRHTIMCNNWLQARARANPPEDAPLWWGCPRGRNCNFAHGETELRGEELTAFKAQKKEDVLRSKDEALATYLHPVAPATLENEITDAFAAGLRKRRALQQALSDQKQQLATQMEYAPGATRLASAVSTAGAWLVPLHGNVVVTQATADADASVEGQGTFGTATVFGCALHSGRWYYEVQLGTAGVMQLGWADATFEADDDEGDGVGDHAASWAFDGRRQLKWTAGEAAAYGAAWAAGDVVGCLLDADARTVAFSRNGEALGVAFDAIPPPTAASEATTGGYYPAFSLEAGESLRVNIGDRSLRHLPPGYAPVLDALVKTAPTSTDAETKPPATTELPLAPTASTAPVAEPAATTESEVAALIDKPPPEPKVDLMVCSSVTDLLALGMETLKDELVARNIKCGGTLEQRAARLWSVRGLAEIPAKLRARKGT</sequence>
<dbReference type="GO" id="GO:0004842">
    <property type="term" value="F:ubiquitin-protein transferase activity"/>
    <property type="evidence" value="ECO:0007669"/>
    <property type="project" value="InterPro"/>
</dbReference>
<dbReference type="InterPro" id="IPR013320">
    <property type="entry name" value="ConA-like_dom_sf"/>
</dbReference>
<evidence type="ECO:0000256" key="3">
    <source>
        <dbReference type="ARBA" id="ARBA00022833"/>
    </source>
</evidence>
<dbReference type="CDD" id="cd11709">
    <property type="entry name" value="SPRY"/>
    <property type="match status" value="1"/>
</dbReference>
<feature type="domain" description="C3H1-type" evidence="6">
    <location>
        <begin position="177"/>
        <end position="218"/>
    </location>
</feature>
<evidence type="ECO:0000313" key="9">
    <source>
        <dbReference type="Proteomes" id="UP000243579"/>
    </source>
</evidence>
<evidence type="ECO:0000256" key="2">
    <source>
        <dbReference type="ARBA" id="ARBA00022771"/>
    </source>
</evidence>
<dbReference type="Pfam" id="PF00622">
    <property type="entry name" value="SPRY"/>
    <property type="match status" value="1"/>
</dbReference>
<dbReference type="GO" id="GO:0005737">
    <property type="term" value="C:cytoplasm"/>
    <property type="evidence" value="ECO:0007669"/>
    <property type="project" value="TreeGrafter"/>
</dbReference>
<evidence type="ECO:0000256" key="4">
    <source>
        <dbReference type="PROSITE-ProRule" id="PRU00723"/>
    </source>
</evidence>
<dbReference type="Pfam" id="PF13297">
    <property type="entry name" value="SDE2_2C"/>
    <property type="match status" value="1"/>
</dbReference>
<dbReference type="OrthoDB" id="258495at2759"/>
<feature type="compositionally biased region" description="Basic and acidic residues" evidence="5">
    <location>
        <begin position="128"/>
        <end position="141"/>
    </location>
</feature>
<evidence type="ECO:0000259" key="6">
    <source>
        <dbReference type="PROSITE" id="PS50103"/>
    </source>
</evidence>
<dbReference type="Gene3D" id="2.60.120.920">
    <property type="match status" value="1"/>
</dbReference>
<reference evidence="8 9" key="1">
    <citation type="journal article" date="2014" name="Genome Biol. Evol.">
        <title>The secreted proteins of Achlya hypogyna and Thraustotheca clavata identify the ancestral oomycete secretome and reveal gene acquisitions by horizontal gene transfer.</title>
        <authorList>
            <person name="Misner I."/>
            <person name="Blouin N."/>
            <person name="Leonard G."/>
            <person name="Richards T.A."/>
            <person name="Lane C.E."/>
        </authorList>
    </citation>
    <scope>NUCLEOTIDE SEQUENCE [LARGE SCALE GENOMIC DNA]</scope>
    <source>
        <strain evidence="8 9">ATCC 48635</strain>
    </source>
</reference>
<dbReference type="Gene3D" id="4.10.1000.10">
    <property type="entry name" value="Zinc finger, CCCH-type"/>
    <property type="match status" value="1"/>
</dbReference>
<dbReference type="AlphaFoldDB" id="A0A1V9YML9"/>
<dbReference type="GO" id="GO:0008270">
    <property type="term" value="F:zinc ion binding"/>
    <property type="evidence" value="ECO:0007669"/>
    <property type="project" value="UniProtKB-KW"/>
</dbReference>
<feature type="region of interest" description="Disordered" evidence="5">
    <location>
        <begin position="128"/>
        <end position="154"/>
    </location>
</feature>
<dbReference type="SUPFAM" id="SSF49899">
    <property type="entry name" value="Concanavalin A-like lectins/glucanases"/>
    <property type="match status" value="1"/>
</dbReference>
<dbReference type="PROSITE" id="PS50188">
    <property type="entry name" value="B302_SPRY"/>
    <property type="match status" value="1"/>
</dbReference>
<keyword evidence="3 4" id="KW-0862">Zinc</keyword>
<dbReference type="InterPro" id="IPR045129">
    <property type="entry name" value="RNF123/RKP/RSPRY1"/>
</dbReference>
<dbReference type="Pfam" id="PF22782">
    <property type="entry name" value="SDE2"/>
    <property type="match status" value="1"/>
</dbReference>
<dbReference type="Proteomes" id="UP000243579">
    <property type="component" value="Unassembled WGS sequence"/>
</dbReference>
<gene>
    <name evidence="8" type="ORF">ACHHYP_09691</name>
</gene>
<evidence type="ECO:0000256" key="1">
    <source>
        <dbReference type="ARBA" id="ARBA00022723"/>
    </source>
</evidence>
<dbReference type="STRING" id="1202772.A0A1V9YML9"/>
<protein>
    <submittedName>
        <fullName evidence="8">Uncharacterized protein</fullName>
    </submittedName>
</protein>
<dbReference type="InterPro" id="IPR000571">
    <property type="entry name" value="Znf_CCCH"/>
</dbReference>
<dbReference type="GO" id="GO:0051603">
    <property type="term" value="P:proteolysis involved in protein catabolic process"/>
    <property type="evidence" value="ECO:0007669"/>
    <property type="project" value="TreeGrafter"/>
</dbReference>